<comment type="function">
    <text evidence="1">DNA-dependent RNA polymerase (RNAP) catalyzes the transcription of DNA into RNA using the four ribonucleoside triphosphates as substrates. This subunit is less well bound than the others.</text>
</comment>
<dbReference type="Proteomes" id="UP000005867">
    <property type="component" value="Chromosome"/>
</dbReference>
<dbReference type="GeneID" id="11595539"/>
<dbReference type="Gene3D" id="6.10.140.10">
    <property type="match status" value="1"/>
</dbReference>
<dbReference type="OrthoDB" id="25158at2157"/>
<dbReference type="GO" id="GO:0000428">
    <property type="term" value="C:DNA-directed RNA polymerase complex"/>
    <property type="evidence" value="ECO:0007669"/>
    <property type="project" value="UniProtKB-KW"/>
</dbReference>
<dbReference type="InterPro" id="IPR010924">
    <property type="entry name" value="Rpo4"/>
</dbReference>
<dbReference type="PANTHER" id="PTHR39646">
    <property type="entry name" value="RNA POLYMERASE RPB4"/>
    <property type="match status" value="1"/>
</dbReference>
<dbReference type="PIRSF" id="PIRSF005053">
    <property type="entry name" value="RNA_pol_F_arch"/>
    <property type="match status" value="1"/>
</dbReference>
<protein>
    <recommendedName>
        <fullName evidence="1">DNA-directed RNA polymerase subunit Rpo4</fullName>
        <ecNumber evidence="1">2.7.7.6</ecNumber>
    </recommendedName>
    <alternativeName>
        <fullName evidence="1">DNA-directed RNA polymerase subunit F</fullName>
    </alternativeName>
</protein>
<dbReference type="HAMAP" id="MF_00864">
    <property type="entry name" value="RNApol_arch_Rpo4"/>
    <property type="match status" value="1"/>
</dbReference>
<dbReference type="GO" id="GO:0003899">
    <property type="term" value="F:DNA-directed RNA polymerase activity"/>
    <property type="evidence" value="ECO:0007669"/>
    <property type="project" value="UniProtKB-UniRule"/>
</dbReference>
<keyword evidence="1" id="KW-0963">Cytoplasm</keyword>
<name>G7VDC6_9CREN</name>
<organism evidence="2 3">
    <name type="scientific">Pyrobaculum ferrireducens</name>
    <dbReference type="NCBI Taxonomy" id="1104324"/>
    <lineage>
        <taxon>Archaea</taxon>
        <taxon>Thermoproteota</taxon>
        <taxon>Thermoprotei</taxon>
        <taxon>Thermoproteales</taxon>
        <taxon>Thermoproteaceae</taxon>
        <taxon>Pyrobaculum</taxon>
    </lineage>
</organism>
<dbReference type="EMBL" id="CP003098">
    <property type="protein sequence ID" value="AET32711.1"/>
    <property type="molecule type" value="Genomic_DNA"/>
</dbReference>
<dbReference type="PANTHER" id="PTHR39646:SF1">
    <property type="entry name" value="DNA-DIRECTED RNA POLYMERASE SUBUNIT RPO4"/>
    <property type="match status" value="1"/>
</dbReference>
<dbReference type="InterPro" id="IPR044876">
    <property type="entry name" value="HRDC_dom_sf"/>
</dbReference>
<dbReference type="Gene3D" id="1.10.150.80">
    <property type="entry name" value="HRDC domain"/>
    <property type="match status" value="1"/>
</dbReference>
<keyword evidence="3" id="KW-1185">Reference proteome</keyword>
<dbReference type="GO" id="GO:0006352">
    <property type="term" value="P:DNA-templated transcription initiation"/>
    <property type="evidence" value="ECO:0007669"/>
    <property type="project" value="InterPro"/>
</dbReference>
<dbReference type="InterPro" id="IPR010997">
    <property type="entry name" value="HRDC-like_sf"/>
</dbReference>
<dbReference type="InterPro" id="IPR005574">
    <property type="entry name" value="Rpb4/RPC9"/>
</dbReference>
<keyword evidence="1" id="KW-0240">DNA-directed RNA polymerase</keyword>
<evidence type="ECO:0000313" key="3">
    <source>
        <dbReference type="Proteomes" id="UP000005867"/>
    </source>
</evidence>
<comment type="subcellular location">
    <subcellularLocation>
        <location evidence="1">Cytoplasm</location>
    </subcellularLocation>
</comment>
<dbReference type="SUPFAM" id="SSF47819">
    <property type="entry name" value="HRDC-like"/>
    <property type="match status" value="1"/>
</dbReference>
<dbReference type="KEGG" id="pyr:P186_1282"/>
<dbReference type="eggNOG" id="arCOG01016">
    <property type="taxonomic scope" value="Archaea"/>
</dbReference>
<evidence type="ECO:0000313" key="2">
    <source>
        <dbReference type="EMBL" id="AET32711.1"/>
    </source>
</evidence>
<dbReference type="GO" id="GO:0005737">
    <property type="term" value="C:cytoplasm"/>
    <property type="evidence" value="ECO:0007669"/>
    <property type="project" value="UniProtKB-SubCell"/>
</dbReference>
<dbReference type="BioCyc" id="PSP1104324:GJSN-1256-MONOMER"/>
<keyword evidence="1" id="KW-0808">Transferase</keyword>
<gene>
    <name evidence="1" type="primary">rpo4</name>
    <name evidence="1" type="synonym">rpoF</name>
    <name evidence="2" type="ORF">P186_1282</name>
</gene>
<dbReference type="HOGENOM" id="CLU_165894_1_0_2"/>
<sequence length="111" mass="12744">MSVKKIRKSEEVPHASALAILREVAATTQLSDEQRKTLDYLEKVTKRTRENAESLVKQLVEKFGFAKITAIQLVNLSIDSVEELRTVLSHLERREYSDSELREIFKLLTGQ</sequence>
<dbReference type="RefSeq" id="WP_014288539.1">
    <property type="nucleotide sequence ID" value="NC_016645.1"/>
</dbReference>
<comment type="catalytic activity">
    <reaction evidence="1">
        <text>RNA(n) + a ribonucleoside 5'-triphosphate = RNA(n+1) + diphosphate</text>
        <dbReference type="Rhea" id="RHEA:21248"/>
        <dbReference type="Rhea" id="RHEA-COMP:14527"/>
        <dbReference type="Rhea" id="RHEA-COMP:17342"/>
        <dbReference type="ChEBI" id="CHEBI:33019"/>
        <dbReference type="ChEBI" id="CHEBI:61557"/>
        <dbReference type="ChEBI" id="CHEBI:140395"/>
        <dbReference type="EC" id="2.7.7.6"/>
    </reaction>
</comment>
<comment type="subunit">
    <text evidence="1">Part of the RNA polymerase complex. Forms a stalk with Rpo7 that extends from the main structure.</text>
</comment>
<dbReference type="EC" id="2.7.7.6" evidence="1"/>
<keyword evidence="1" id="KW-0548">Nucleotidyltransferase</keyword>
<evidence type="ECO:0000256" key="1">
    <source>
        <dbReference type="HAMAP-Rule" id="MF_00864"/>
    </source>
</evidence>
<comment type="similarity">
    <text evidence="1">Belongs to the eukaryotic RPB4 RNA polymerase subunit family.</text>
</comment>
<reference evidence="2 3" key="1">
    <citation type="journal article" date="2012" name="J. Bacteriol.">
        <title>Complete genome sequence of strain 1860, a crenarchaeon of the genus pyrobaculum able to grow with various electron acceptors.</title>
        <authorList>
            <person name="Mardanov A.V."/>
            <person name="Gumerov V.M."/>
            <person name="Slobodkina G.B."/>
            <person name="Beletsky A.V."/>
            <person name="Bonch-Osmolovskaya E.A."/>
            <person name="Ravin N.V."/>
            <person name="Skryabin K.G."/>
        </authorList>
    </citation>
    <scope>NUCLEOTIDE SEQUENCE [LARGE SCALE GENOMIC DNA]</scope>
    <source>
        <strain evidence="2 3">1860</strain>
    </source>
</reference>
<dbReference type="Pfam" id="PF03874">
    <property type="entry name" value="RNA_pol_Rpb4"/>
    <property type="match status" value="1"/>
</dbReference>
<proteinExistence type="inferred from homology"/>
<accession>G7VDC6</accession>
<keyword evidence="1" id="KW-0804">Transcription</keyword>
<dbReference type="GO" id="GO:0000166">
    <property type="term" value="F:nucleotide binding"/>
    <property type="evidence" value="ECO:0007669"/>
    <property type="project" value="InterPro"/>
</dbReference>
<dbReference type="AlphaFoldDB" id="G7VDC6"/>
<dbReference type="STRING" id="1104324.P186_1282"/>